<protein>
    <recommendedName>
        <fullName evidence="2">ROK family protein</fullName>
    </recommendedName>
</protein>
<reference evidence="1" key="1">
    <citation type="submission" date="2019-08" db="EMBL/GenBank/DDBJ databases">
        <authorList>
            <person name="Kucharzyk K."/>
            <person name="Murdoch R.W."/>
            <person name="Higgins S."/>
            <person name="Loffler F."/>
        </authorList>
    </citation>
    <scope>NUCLEOTIDE SEQUENCE</scope>
</reference>
<sequence length="118" mass="12698">MVDSAISVTENREALLAYLGEVCENLAFLINTLDIAHVFIGGNVETIESVMPDMLRSALQANSLDHSDGGTQIQFSSLGYQAVSFGAAALVLDKVLMNLEPLSDYATQKVLPLFHLLA</sequence>
<dbReference type="InterPro" id="IPR043129">
    <property type="entry name" value="ATPase_NBD"/>
</dbReference>
<organism evidence="1">
    <name type="scientific">bioreactor metagenome</name>
    <dbReference type="NCBI Taxonomy" id="1076179"/>
    <lineage>
        <taxon>unclassified sequences</taxon>
        <taxon>metagenomes</taxon>
        <taxon>ecological metagenomes</taxon>
    </lineage>
</organism>
<gene>
    <name evidence="1" type="ORF">SDC9_168703</name>
</gene>
<proteinExistence type="predicted"/>
<dbReference type="SUPFAM" id="SSF53067">
    <property type="entry name" value="Actin-like ATPase domain"/>
    <property type="match status" value="1"/>
</dbReference>
<comment type="caution">
    <text evidence="1">The sequence shown here is derived from an EMBL/GenBank/DDBJ whole genome shotgun (WGS) entry which is preliminary data.</text>
</comment>
<dbReference type="Gene3D" id="3.30.420.40">
    <property type="match status" value="1"/>
</dbReference>
<evidence type="ECO:0008006" key="2">
    <source>
        <dbReference type="Google" id="ProtNLM"/>
    </source>
</evidence>
<dbReference type="EMBL" id="VSSQ01069286">
    <property type="protein sequence ID" value="MPN21324.1"/>
    <property type="molecule type" value="Genomic_DNA"/>
</dbReference>
<name>A0A645GB85_9ZZZZ</name>
<dbReference type="AlphaFoldDB" id="A0A645GB85"/>
<evidence type="ECO:0000313" key="1">
    <source>
        <dbReference type="EMBL" id="MPN21324.1"/>
    </source>
</evidence>
<accession>A0A645GB85</accession>